<comment type="caution">
    <text evidence="3">The sequence shown here is derived from an EMBL/GenBank/DDBJ whole genome shotgun (WGS) entry which is preliminary data.</text>
</comment>
<feature type="transmembrane region" description="Helical" evidence="2">
    <location>
        <begin position="71"/>
        <end position="89"/>
    </location>
</feature>
<accession>A0A1Y2ADP3</accession>
<dbReference type="EMBL" id="MCGO01000231">
    <property type="protein sequence ID" value="ORY20641.1"/>
    <property type="molecule type" value="Genomic_DNA"/>
</dbReference>
<evidence type="ECO:0000256" key="2">
    <source>
        <dbReference type="SAM" id="Phobius"/>
    </source>
</evidence>
<evidence type="ECO:0000313" key="3">
    <source>
        <dbReference type="EMBL" id="ORY20641.1"/>
    </source>
</evidence>
<protein>
    <submittedName>
        <fullName evidence="3">Uncharacterized protein</fullName>
    </submittedName>
</protein>
<feature type="region of interest" description="Disordered" evidence="1">
    <location>
        <begin position="186"/>
        <end position="209"/>
    </location>
</feature>
<dbReference type="Proteomes" id="UP000193642">
    <property type="component" value="Unassembled WGS sequence"/>
</dbReference>
<keyword evidence="2" id="KW-0472">Membrane</keyword>
<evidence type="ECO:0000256" key="1">
    <source>
        <dbReference type="SAM" id="MobiDB-lite"/>
    </source>
</evidence>
<keyword evidence="2" id="KW-0812">Transmembrane</keyword>
<sequence>MKNSQLLYGDSMWDFTNVPRTNRLPPANLAKSLDIILSRLGRPSNIVIELLTVKPILNYHQQKDGTSCGPYTLFVLILAAVGLVLTPVHPIPSQIQRFFIDVLLRNTCVDIRKYELTGSYNHEHKVQSTIKKGHTVTSADRAFSATSIDQSDPVPFSNLETLRQWPIWEAFYQSFWTLMPMEHIPQPHTSTTDSQEFEPESGLDVEQTDGSILPRSFTEMNEIAQFYNDPEQHESQGVFTEQIVAIFAGFGMPIKVARTIPNKRQDAIAMDAKATTQPKYRKSSSKKGGCTFGFNATKTKGGAGTFSLTDDYALKTPTAASALHYASQTQNEENIAFANFQALAARLFEVSRKNGGLASVADVQKQMKVILNNHLGPSDVQEPLFPKSTES</sequence>
<keyword evidence="2" id="KW-1133">Transmembrane helix</keyword>
<reference evidence="3 4" key="1">
    <citation type="submission" date="2016-07" db="EMBL/GenBank/DDBJ databases">
        <title>Pervasive Adenine N6-methylation of Active Genes in Fungi.</title>
        <authorList>
            <consortium name="DOE Joint Genome Institute"/>
            <person name="Mondo S.J."/>
            <person name="Dannebaum R.O."/>
            <person name="Kuo R.C."/>
            <person name="Labutti K."/>
            <person name="Haridas S."/>
            <person name="Kuo A."/>
            <person name="Salamov A."/>
            <person name="Ahrendt S.R."/>
            <person name="Lipzen A."/>
            <person name="Sullivan W."/>
            <person name="Andreopoulos W.B."/>
            <person name="Clum A."/>
            <person name="Lindquist E."/>
            <person name="Daum C."/>
            <person name="Ramamoorthy G.K."/>
            <person name="Gryganskyi A."/>
            <person name="Culley D."/>
            <person name="Magnuson J.K."/>
            <person name="James T.Y."/>
            <person name="O'Malley M.A."/>
            <person name="Stajich J.E."/>
            <person name="Spatafora J.W."/>
            <person name="Visel A."/>
            <person name="Grigoriev I.V."/>
        </authorList>
    </citation>
    <scope>NUCLEOTIDE SEQUENCE [LARGE SCALE GENOMIC DNA]</scope>
    <source>
        <strain evidence="3 4">JEL800</strain>
    </source>
</reference>
<gene>
    <name evidence="3" type="ORF">BCR33DRAFT_798492</name>
</gene>
<name>A0A1Y2ADP3_9FUNG</name>
<feature type="compositionally biased region" description="Acidic residues" evidence="1">
    <location>
        <begin position="195"/>
        <end position="207"/>
    </location>
</feature>
<evidence type="ECO:0000313" key="4">
    <source>
        <dbReference type="Proteomes" id="UP000193642"/>
    </source>
</evidence>
<keyword evidence="4" id="KW-1185">Reference proteome</keyword>
<dbReference type="AlphaFoldDB" id="A0A1Y2ADP3"/>
<proteinExistence type="predicted"/>
<organism evidence="3 4">
    <name type="scientific">Rhizoclosmatium globosum</name>
    <dbReference type="NCBI Taxonomy" id="329046"/>
    <lineage>
        <taxon>Eukaryota</taxon>
        <taxon>Fungi</taxon>
        <taxon>Fungi incertae sedis</taxon>
        <taxon>Chytridiomycota</taxon>
        <taxon>Chytridiomycota incertae sedis</taxon>
        <taxon>Chytridiomycetes</taxon>
        <taxon>Chytridiales</taxon>
        <taxon>Chytriomycetaceae</taxon>
        <taxon>Rhizoclosmatium</taxon>
    </lineage>
</organism>